<dbReference type="EMBL" id="JAUJRV010000005">
    <property type="protein sequence ID" value="MDN7795068.1"/>
    <property type="molecule type" value="Genomic_DNA"/>
</dbReference>
<feature type="region of interest" description="Disordered" evidence="1">
    <location>
        <begin position="109"/>
        <end position="131"/>
    </location>
</feature>
<feature type="compositionally biased region" description="Basic and acidic residues" evidence="1">
    <location>
        <begin position="122"/>
        <end position="131"/>
    </location>
</feature>
<dbReference type="Pfam" id="PF10116">
    <property type="entry name" value="Host_attach"/>
    <property type="match status" value="1"/>
</dbReference>
<evidence type="ECO:0000313" key="2">
    <source>
        <dbReference type="EMBL" id="MDN7795068.1"/>
    </source>
</evidence>
<protein>
    <submittedName>
        <fullName evidence="2">Host attachment protein</fullName>
    </submittedName>
</protein>
<reference evidence="2" key="1">
    <citation type="submission" date="2023-07" db="EMBL/GenBank/DDBJ databases">
        <title>A collection of bacterial strains from the Burkholderia cepacia Research Laboratory and Repository.</title>
        <authorList>
            <person name="Lipuma J."/>
            <person name="Spilker T."/>
            <person name="Caverly L."/>
        </authorList>
    </citation>
    <scope>NUCLEOTIDE SEQUENCE</scope>
    <source>
        <strain evidence="2">AU44268</strain>
    </source>
</reference>
<comment type="caution">
    <text evidence="2">The sequence shown here is derived from an EMBL/GenBank/DDBJ whole genome shotgun (WGS) entry which is preliminary data.</text>
</comment>
<evidence type="ECO:0000313" key="3">
    <source>
        <dbReference type="Proteomes" id="UP001171620"/>
    </source>
</evidence>
<name>A0AAW7SZJ3_BURVI</name>
<dbReference type="AlphaFoldDB" id="A0AAW7SZJ3"/>
<dbReference type="RefSeq" id="WP_198108665.1">
    <property type="nucleotide sequence ID" value="NZ_JAEDWX010000012.1"/>
</dbReference>
<organism evidence="2 3">
    <name type="scientific">Burkholderia vietnamiensis</name>
    <dbReference type="NCBI Taxonomy" id="60552"/>
    <lineage>
        <taxon>Bacteria</taxon>
        <taxon>Pseudomonadati</taxon>
        <taxon>Pseudomonadota</taxon>
        <taxon>Betaproteobacteria</taxon>
        <taxon>Burkholderiales</taxon>
        <taxon>Burkholderiaceae</taxon>
        <taxon>Burkholderia</taxon>
        <taxon>Burkholderia cepacia complex</taxon>
    </lineage>
</organism>
<evidence type="ECO:0000256" key="1">
    <source>
        <dbReference type="SAM" id="MobiDB-lite"/>
    </source>
</evidence>
<dbReference type="Proteomes" id="UP001171620">
    <property type="component" value="Unassembled WGS sequence"/>
</dbReference>
<dbReference type="InterPro" id="IPR019291">
    <property type="entry name" value="Host_attachment_protein"/>
</dbReference>
<proteinExistence type="predicted"/>
<accession>A0AAW7SZJ3</accession>
<gene>
    <name evidence="2" type="ORF">QZM33_08840</name>
</gene>
<sequence length="131" mass="14704">MNNVTWIVVAGEGRARIFASGDGSSALQQIDDISNANQTSALLTDKQAEAFSESERKEKERNKFAFQVAKYLEDGRQHQQFGNMRIIAEPKFLGMLLSYLDEQTKKLVSSHESKDYSSLSTKEVEEILARG</sequence>